<feature type="transmembrane region" description="Helical" evidence="8">
    <location>
        <begin position="259"/>
        <end position="280"/>
    </location>
</feature>
<feature type="region of interest" description="Disordered" evidence="7">
    <location>
        <begin position="1"/>
        <end position="22"/>
    </location>
</feature>
<feature type="transmembrane region" description="Helical" evidence="8">
    <location>
        <begin position="379"/>
        <end position="398"/>
    </location>
</feature>
<proteinExistence type="predicted"/>
<feature type="transmembrane region" description="Helical" evidence="8">
    <location>
        <begin position="28"/>
        <end position="51"/>
    </location>
</feature>
<dbReference type="RefSeq" id="WP_302708567.1">
    <property type="nucleotide sequence ID" value="NZ_JAULSC010000011.1"/>
</dbReference>
<protein>
    <submittedName>
        <fullName evidence="10">MFS transporter</fullName>
    </submittedName>
</protein>
<dbReference type="InterPro" id="IPR011701">
    <property type="entry name" value="MFS"/>
</dbReference>
<evidence type="ECO:0000256" key="5">
    <source>
        <dbReference type="ARBA" id="ARBA00022989"/>
    </source>
</evidence>
<dbReference type="Proteomes" id="UP001168363">
    <property type="component" value="Unassembled WGS sequence"/>
</dbReference>
<reference evidence="10" key="1">
    <citation type="submission" date="2023-06" db="EMBL/GenBank/DDBJ databases">
        <title>Genome sequence of Nocardioides sp. SOB44.</title>
        <authorList>
            <person name="Zhang G."/>
        </authorList>
    </citation>
    <scope>NUCLEOTIDE SEQUENCE</scope>
    <source>
        <strain evidence="10">SOB44</strain>
    </source>
</reference>
<dbReference type="Pfam" id="PF07690">
    <property type="entry name" value="MFS_1"/>
    <property type="match status" value="1"/>
</dbReference>
<comment type="subcellular location">
    <subcellularLocation>
        <location evidence="1">Cell membrane</location>
        <topology evidence="1">Multi-pass membrane protein</topology>
    </subcellularLocation>
</comment>
<keyword evidence="5 8" id="KW-1133">Transmembrane helix</keyword>
<dbReference type="CDD" id="cd17325">
    <property type="entry name" value="MFS_MdtG_SLC18_like"/>
    <property type="match status" value="1"/>
</dbReference>
<accession>A0ABT8TTM4</accession>
<feature type="transmembrane region" description="Helical" evidence="8">
    <location>
        <begin position="91"/>
        <end position="110"/>
    </location>
</feature>
<feature type="compositionally biased region" description="Basic and acidic residues" evidence="7">
    <location>
        <begin position="1"/>
        <end position="10"/>
    </location>
</feature>
<organism evidence="10 11">
    <name type="scientific">Nocardioides cremeus</name>
    <dbReference type="NCBI Taxonomy" id="3058044"/>
    <lineage>
        <taxon>Bacteria</taxon>
        <taxon>Bacillati</taxon>
        <taxon>Actinomycetota</taxon>
        <taxon>Actinomycetes</taxon>
        <taxon>Propionibacteriales</taxon>
        <taxon>Nocardioidaceae</taxon>
        <taxon>Nocardioides</taxon>
    </lineage>
</organism>
<dbReference type="InterPro" id="IPR050171">
    <property type="entry name" value="MFS_Transporters"/>
</dbReference>
<evidence type="ECO:0000313" key="11">
    <source>
        <dbReference type="Proteomes" id="UP001168363"/>
    </source>
</evidence>
<dbReference type="PRINTS" id="PR01035">
    <property type="entry name" value="TCRTETA"/>
</dbReference>
<dbReference type="Gene3D" id="1.20.1720.10">
    <property type="entry name" value="Multidrug resistance protein D"/>
    <property type="match status" value="1"/>
</dbReference>
<dbReference type="EMBL" id="JAULSC010000011">
    <property type="protein sequence ID" value="MDO3396508.1"/>
    <property type="molecule type" value="Genomic_DNA"/>
</dbReference>
<evidence type="ECO:0000256" key="4">
    <source>
        <dbReference type="ARBA" id="ARBA00022692"/>
    </source>
</evidence>
<feature type="domain" description="Major facilitator superfamily (MFS) profile" evidence="9">
    <location>
        <begin position="25"/>
        <end position="404"/>
    </location>
</feature>
<gene>
    <name evidence="10" type="ORF">QWJ41_12315</name>
</gene>
<dbReference type="PANTHER" id="PTHR23517">
    <property type="entry name" value="RESISTANCE PROTEIN MDTM, PUTATIVE-RELATED-RELATED"/>
    <property type="match status" value="1"/>
</dbReference>
<feature type="transmembrane region" description="Helical" evidence="8">
    <location>
        <begin position="116"/>
        <end position="140"/>
    </location>
</feature>
<keyword evidence="4 8" id="KW-0812">Transmembrane</keyword>
<evidence type="ECO:0000256" key="7">
    <source>
        <dbReference type="SAM" id="MobiDB-lite"/>
    </source>
</evidence>
<keyword evidence="11" id="KW-1185">Reference proteome</keyword>
<feature type="transmembrane region" description="Helical" evidence="8">
    <location>
        <begin position="292"/>
        <end position="319"/>
    </location>
</feature>
<evidence type="ECO:0000256" key="8">
    <source>
        <dbReference type="SAM" id="Phobius"/>
    </source>
</evidence>
<feature type="transmembrane region" description="Helical" evidence="8">
    <location>
        <begin position="57"/>
        <end position="84"/>
    </location>
</feature>
<dbReference type="PROSITE" id="PS50850">
    <property type="entry name" value="MFS"/>
    <property type="match status" value="1"/>
</dbReference>
<evidence type="ECO:0000256" key="1">
    <source>
        <dbReference type="ARBA" id="ARBA00004651"/>
    </source>
</evidence>
<comment type="caution">
    <text evidence="10">The sequence shown here is derived from an EMBL/GenBank/DDBJ whole genome shotgun (WGS) entry which is preliminary data.</text>
</comment>
<keyword evidence="6 8" id="KW-0472">Membrane</keyword>
<evidence type="ECO:0000259" key="9">
    <source>
        <dbReference type="PROSITE" id="PS50850"/>
    </source>
</evidence>
<evidence type="ECO:0000313" key="10">
    <source>
        <dbReference type="EMBL" id="MDO3396508.1"/>
    </source>
</evidence>
<keyword evidence="2" id="KW-0813">Transport</keyword>
<dbReference type="SUPFAM" id="SSF103473">
    <property type="entry name" value="MFS general substrate transporter"/>
    <property type="match status" value="1"/>
</dbReference>
<keyword evidence="3" id="KW-1003">Cell membrane</keyword>
<dbReference type="InterPro" id="IPR020846">
    <property type="entry name" value="MFS_dom"/>
</dbReference>
<evidence type="ECO:0000256" key="6">
    <source>
        <dbReference type="ARBA" id="ARBA00023136"/>
    </source>
</evidence>
<dbReference type="InterPro" id="IPR001958">
    <property type="entry name" value="Tet-R_TetA/multi-R_MdtG-like"/>
</dbReference>
<dbReference type="InterPro" id="IPR036259">
    <property type="entry name" value="MFS_trans_sf"/>
</dbReference>
<feature type="transmembrane region" description="Helical" evidence="8">
    <location>
        <begin position="152"/>
        <end position="174"/>
    </location>
</feature>
<sequence length="413" mass="41799">MRSTRRDRSRPGGQGGQPRTPIPSEIKVLIGAAFVIAIGFGLISPVLPAYARTFDVGVAAASVVVSAFAFFRLVFAPAGGALVARLGERPVYLTGLLVVAASSLATAFAQSYWQLLVFRGLGGLGSTMFTVSAMALLVRLAPPSIRGRVSSAYASSFLVGGMLGPVLGGLLASFGLRLPFIVYAGALVVAVVVVGTRLSGARLRPAADQPQRPPMLVGEALDHPAYRAALASGFANGWCNFGVRVAVLPQFAITVYDRPWVAGAALGVAAVGTALTLQVAGRIADTVGRRPLVITGLAVTALGFGLLGLAGDLVVLLVLSAVSGLGAGLVNPGQQAAVADVVGNDRSGGKVLAAFQMAQDSGAIVGPILVGVIADQAGFGWALATTALVSLVALLPWLGATETLPATAEADQG</sequence>
<dbReference type="Gene3D" id="1.20.1250.20">
    <property type="entry name" value="MFS general substrate transporter like domains"/>
    <property type="match status" value="1"/>
</dbReference>
<name>A0ABT8TTM4_9ACTN</name>
<feature type="transmembrane region" description="Helical" evidence="8">
    <location>
        <begin position="180"/>
        <end position="203"/>
    </location>
</feature>
<evidence type="ECO:0000256" key="2">
    <source>
        <dbReference type="ARBA" id="ARBA00022448"/>
    </source>
</evidence>
<evidence type="ECO:0000256" key="3">
    <source>
        <dbReference type="ARBA" id="ARBA00022475"/>
    </source>
</evidence>